<reference evidence="2 3" key="1">
    <citation type="submission" date="2017-04" db="EMBL/GenBank/DDBJ databases">
        <authorList>
            <person name="Afonso C.L."/>
            <person name="Miller P.J."/>
            <person name="Scott M.A."/>
            <person name="Spackman E."/>
            <person name="Goraichik I."/>
            <person name="Dimitrov K.M."/>
            <person name="Suarez D.L."/>
            <person name="Swayne D.E."/>
        </authorList>
    </citation>
    <scope>NUCLEOTIDE SEQUENCE [LARGE SCALE GENOMIC DNA]</scope>
    <source>
        <strain evidence="2 3">DSM 19625</strain>
    </source>
</reference>
<keyword evidence="1" id="KW-0812">Transmembrane</keyword>
<keyword evidence="3" id="KW-1185">Reference proteome</keyword>
<dbReference type="Proteomes" id="UP000192678">
    <property type="component" value="Unassembled WGS sequence"/>
</dbReference>
<evidence type="ECO:0000256" key="1">
    <source>
        <dbReference type="SAM" id="Phobius"/>
    </source>
</evidence>
<sequence>MKKEIIFLTPIAICIVVAVIIIALYNYRLKKRIIDSGPIDENSLKFLLSLSGIGSEILKWGLVLLFGGIGLILVEFLPYPADESTVPYGVVLVSVATGFLTYYLIMKKQEK</sequence>
<dbReference type="OrthoDB" id="673668at2"/>
<feature type="transmembrane region" description="Helical" evidence="1">
    <location>
        <begin position="86"/>
        <end position="105"/>
    </location>
</feature>
<feature type="transmembrane region" description="Helical" evidence="1">
    <location>
        <begin position="46"/>
        <end position="74"/>
    </location>
</feature>
<dbReference type="RefSeq" id="WP_084289192.1">
    <property type="nucleotide sequence ID" value="NZ_FWYB01000004.1"/>
</dbReference>
<evidence type="ECO:0000313" key="2">
    <source>
        <dbReference type="EMBL" id="SMC87079.1"/>
    </source>
</evidence>
<protein>
    <submittedName>
        <fullName evidence="2">Uncharacterized protein</fullName>
    </submittedName>
</protein>
<keyword evidence="1" id="KW-1133">Transmembrane helix</keyword>
<keyword evidence="1" id="KW-0472">Membrane</keyword>
<evidence type="ECO:0000313" key="3">
    <source>
        <dbReference type="Proteomes" id="UP000192678"/>
    </source>
</evidence>
<accession>A0A1W2CPE9</accession>
<dbReference type="STRING" id="475255.SAMN04488101_10475"/>
<dbReference type="AlphaFoldDB" id="A0A1W2CPE9"/>
<name>A0A1W2CPE9_9SPHI</name>
<organism evidence="2 3">
    <name type="scientific">Pedobacter nyackensis</name>
    <dbReference type="NCBI Taxonomy" id="475255"/>
    <lineage>
        <taxon>Bacteria</taxon>
        <taxon>Pseudomonadati</taxon>
        <taxon>Bacteroidota</taxon>
        <taxon>Sphingobacteriia</taxon>
        <taxon>Sphingobacteriales</taxon>
        <taxon>Sphingobacteriaceae</taxon>
        <taxon>Pedobacter</taxon>
    </lineage>
</organism>
<feature type="transmembrane region" description="Helical" evidence="1">
    <location>
        <begin position="6"/>
        <end position="25"/>
    </location>
</feature>
<dbReference type="EMBL" id="FWYB01000004">
    <property type="protein sequence ID" value="SMC87079.1"/>
    <property type="molecule type" value="Genomic_DNA"/>
</dbReference>
<proteinExistence type="predicted"/>
<gene>
    <name evidence="2" type="ORF">SAMN04488101_10475</name>
</gene>